<name>A0A3B4FQM9_9CICH</name>
<dbReference type="InterPro" id="IPR001478">
    <property type="entry name" value="PDZ"/>
</dbReference>
<sequence length="281" mass="31505">MRFVFVRMTGDRLLEVDRSNLRGVTHHQAVEFLKRTGEHVAKDHNSHVNAQVFPFISFLENTREVVLRKSLSGLGFSFYISQLHSGPDRSSVVRIKRLFPGQPAQESGLLREGDIILTVNKDSNKGFLFCLSQRVLLLLRGAPSEVHLLICRPGPGALNDGDNNSLTNHCTFCLTLQTLTSLRDARSRSLDIRLGEDYSELLKKPSNQEEELTSKTEKNSELPAASQLPESQEDLKAEVALVVNGRASTVWRWCQVPLPARRVVSNPMTRSCTSVEGARWE</sequence>
<dbReference type="InterPro" id="IPR036034">
    <property type="entry name" value="PDZ_sf"/>
</dbReference>
<evidence type="ECO:0000313" key="3">
    <source>
        <dbReference type="Ensembl" id="ENSPNYP00000012920.1"/>
    </source>
</evidence>
<dbReference type="GeneTree" id="ENSGT00940000161964"/>
<dbReference type="PROSITE" id="PS50106">
    <property type="entry name" value="PDZ"/>
    <property type="match status" value="2"/>
</dbReference>
<dbReference type="SUPFAM" id="SSF50156">
    <property type="entry name" value="PDZ domain-like"/>
    <property type="match status" value="2"/>
</dbReference>
<organism evidence="3">
    <name type="scientific">Pundamilia nyererei</name>
    <dbReference type="NCBI Taxonomy" id="303518"/>
    <lineage>
        <taxon>Eukaryota</taxon>
        <taxon>Metazoa</taxon>
        <taxon>Chordata</taxon>
        <taxon>Craniata</taxon>
        <taxon>Vertebrata</taxon>
        <taxon>Euteleostomi</taxon>
        <taxon>Actinopterygii</taxon>
        <taxon>Neopterygii</taxon>
        <taxon>Teleostei</taxon>
        <taxon>Neoteleostei</taxon>
        <taxon>Acanthomorphata</taxon>
        <taxon>Ovalentaria</taxon>
        <taxon>Cichlomorphae</taxon>
        <taxon>Cichliformes</taxon>
        <taxon>Cichlidae</taxon>
        <taxon>African cichlids</taxon>
        <taxon>Pseudocrenilabrinae</taxon>
        <taxon>Haplochromini</taxon>
        <taxon>Pundamilia</taxon>
    </lineage>
</organism>
<dbReference type="STRING" id="303518.ENSPNYP00000012920"/>
<accession>A0A3B4FQM9</accession>
<protein>
    <recommendedName>
        <fullName evidence="2">PDZ domain-containing protein</fullName>
    </recommendedName>
</protein>
<dbReference type="Pfam" id="PF00595">
    <property type="entry name" value="PDZ"/>
    <property type="match status" value="1"/>
</dbReference>
<dbReference type="AlphaFoldDB" id="A0A3B4FQM9"/>
<dbReference type="PANTHER" id="PTHR46900:SF4">
    <property type="entry name" value="FERM AND PDZ DOMAIN CONTAINING 2"/>
    <property type="match status" value="1"/>
</dbReference>
<evidence type="ECO:0000256" key="1">
    <source>
        <dbReference type="SAM" id="MobiDB-lite"/>
    </source>
</evidence>
<feature type="domain" description="PDZ" evidence="2">
    <location>
        <begin position="64"/>
        <end position="154"/>
    </location>
</feature>
<dbReference type="InterPro" id="IPR052074">
    <property type="entry name" value="NonRcpt_TyrProt_Phosphatase"/>
</dbReference>
<dbReference type="PANTHER" id="PTHR46900">
    <property type="entry name" value="TYROSINE-PROTEIN PHOSPHATASE NON-RECEPTOR TYPE 13"/>
    <property type="match status" value="1"/>
</dbReference>
<evidence type="ECO:0000259" key="2">
    <source>
        <dbReference type="PROSITE" id="PS50106"/>
    </source>
</evidence>
<feature type="domain" description="PDZ" evidence="2">
    <location>
        <begin position="10"/>
        <end position="40"/>
    </location>
</feature>
<feature type="compositionally biased region" description="Basic and acidic residues" evidence="1">
    <location>
        <begin position="203"/>
        <end position="220"/>
    </location>
</feature>
<proteinExistence type="predicted"/>
<reference evidence="3" key="1">
    <citation type="submission" date="2023-09" db="UniProtKB">
        <authorList>
            <consortium name="Ensembl"/>
        </authorList>
    </citation>
    <scope>IDENTIFICATION</scope>
</reference>
<dbReference type="Gene3D" id="2.30.42.10">
    <property type="match status" value="2"/>
</dbReference>
<dbReference type="SMART" id="SM00228">
    <property type="entry name" value="PDZ"/>
    <property type="match status" value="1"/>
</dbReference>
<dbReference type="Ensembl" id="ENSPNYT00000013237.1">
    <property type="protein sequence ID" value="ENSPNYP00000012920.1"/>
    <property type="gene ID" value="ENSPNYG00000009787.1"/>
</dbReference>
<feature type="region of interest" description="Disordered" evidence="1">
    <location>
        <begin position="203"/>
        <end position="230"/>
    </location>
</feature>